<dbReference type="Pfam" id="PF01979">
    <property type="entry name" value="Amidohydro_1"/>
    <property type="match status" value="1"/>
</dbReference>
<dbReference type="GO" id="GO:0016810">
    <property type="term" value="F:hydrolase activity, acting on carbon-nitrogen (but not peptide) bonds"/>
    <property type="evidence" value="ECO:0007669"/>
    <property type="project" value="InterPro"/>
</dbReference>
<dbReference type="EMBL" id="SVNY01000005">
    <property type="protein sequence ID" value="MBE6834134.1"/>
    <property type="molecule type" value="Genomic_DNA"/>
</dbReference>
<evidence type="ECO:0000259" key="1">
    <source>
        <dbReference type="Pfam" id="PF01979"/>
    </source>
</evidence>
<evidence type="ECO:0000313" key="2">
    <source>
        <dbReference type="EMBL" id="MBE6834134.1"/>
    </source>
</evidence>
<dbReference type="InterPro" id="IPR032466">
    <property type="entry name" value="Metal_Hydrolase"/>
</dbReference>
<dbReference type="SUPFAM" id="SSF51556">
    <property type="entry name" value="Metallo-dependent hydrolases"/>
    <property type="match status" value="1"/>
</dbReference>
<evidence type="ECO:0000313" key="3">
    <source>
        <dbReference type="Proteomes" id="UP000754750"/>
    </source>
</evidence>
<dbReference type="Gene3D" id="3.20.20.140">
    <property type="entry name" value="Metal-dependent hydrolases"/>
    <property type="match status" value="1"/>
</dbReference>
<dbReference type="PANTHER" id="PTHR43135">
    <property type="entry name" value="ALPHA-D-RIBOSE 1-METHYLPHOSPHONATE 5-TRIPHOSPHATE DIPHOSPHATASE"/>
    <property type="match status" value="1"/>
</dbReference>
<dbReference type="InterPro" id="IPR051781">
    <property type="entry name" value="Metallo-dep_Hydrolase"/>
</dbReference>
<name>A0A928Q377_9FIRM</name>
<dbReference type="InterPro" id="IPR011059">
    <property type="entry name" value="Metal-dep_hydrolase_composite"/>
</dbReference>
<feature type="domain" description="Amidohydrolase-related" evidence="1">
    <location>
        <begin position="52"/>
        <end position="383"/>
    </location>
</feature>
<proteinExistence type="predicted"/>
<accession>A0A928Q377</accession>
<dbReference type="PANTHER" id="PTHR43135:SF3">
    <property type="entry name" value="ALPHA-D-RIBOSE 1-METHYLPHOSPHONATE 5-TRIPHOSPHATE DIPHOSPHATASE"/>
    <property type="match status" value="1"/>
</dbReference>
<dbReference type="InterPro" id="IPR006680">
    <property type="entry name" value="Amidohydro-rel"/>
</dbReference>
<protein>
    <submittedName>
        <fullName evidence="2">Amidohydrolase</fullName>
    </submittedName>
</protein>
<dbReference type="CDD" id="cd01309">
    <property type="entry name" value="Met_dep_hydrolase_C"/>
    <property type="match status" value="1"/>
</dbReference>
<reference evidence="2" key="1">
    <citation type="submission" date="2019-04" db="EMBL/GenBank/DDBJ databases">
        <title>Evolution of Biomass-Degrading Anaerobic Consortia Revealed by Metagenomics.</title>
        <authorList>
            <person name="Peng X."/>
        </authorList>
    </citation>
    <scope>NUCLEOTIDE SEQUENCE</scope>
    <source>
        <strain evidence="2">SIG551</strain>
    </source>
</reference>
<dbReference type="AlphaFoldDB" id="A0A928Q377"/>
<dbReference type="Proteomes" id="UP000754750">
    <property type="component" value="Unassembled WGS sequence"/>
</dbReference>
<comment type="caution">
    <text evidence="2">The sequence shown here is derived from an EMBL/GenBank/DDBJ whole genome shotgun (WGS) entry which is preliminary data.</text>
</comment>
<dbReference type="RefSeq" id="WP_020072054.1">
    <property type="nucleotide sequence ID" value="NZ_SVNY01000005.1"/>
</dbReference>
<organism evidence="2 3">
    <name type="scientific">Faecalispora sporosphaeroides</name>
    <dbReference type="NCBI Taxonomy" id="1549"/>
    <lineage>
        <taxon>Bacteria</taxon>
        <taxon>Bacillati</taxon>
        <taxon>Bacillota</taxon>
        <taxon>Clostridia</taxon>
        <taxon>Eubacteriales</taxon>
        <taxon>Oscillospiraceae</taxon>
        <taxon>Faecalispora</taxon>
    </lineage>
</organism>
<sequence>MLIQNAMIYTMAGDPIPNGYLLVRDGKIAAVGPMPAPGAAGEEVIDAGGASLYPGFVDAHTHLGMWEDGLTFEGDDGNEDTDPVTPQMRGIDAVNPLDRCFEEACAAGVTTVVTGPGSANPIGGQLAAVKTAGRRVDNMVIKEPVAMKMALGENPKSTYHGKSQTPSTRMATAALIREELYKTRRYLTDLELSRKDEDIDPPEYDIKCEALIPVLRRELQVHFHAHRADDIFTAMRLGREFDLDYVIIHGTDGYLIADDLAEENVPVFSGPILCDRSKPELKNLTPACPGILQKQGIRIAIVTDHPVVPIQYLPLSAALAVREGLEREEALRAITINPARICHIDNRVGSLEPGKDADFSLFRADPLQISTKPEMVFVSGRRVF</sequence>
<gene>
    <name evidence="2" type="ORF">E7512_11265</name>
</gene>
<dbReference type="SUPFAM" id="SSF51338">
    <property type="entry name" value="Composite domain of metallo-dependent hydrolases"/>
    <property type="match status" value="1"/>
</dbReference>